<dbReference type="InterPro" id="IPR000537">
    <property type="entry name" value="UbiA_prenyltransferase"/>
</dbReference>
<comment type="subcellular location">
    <subcellularLocation>
        <location evidence="1">Cell membrane</location>
        <topology evidence="1">Multi-pass membrane protein</topology>
    </subcellularLocation>
</comment>
<reference evidence="6" key="1">
    <citation type="submission" date="2020-06" db="EMBL/GenBank/DDBJ databases">
        <title>Unique genomic features of the anaerobic methanotrophic archaea.</title>
        <authorList>
            <person name="Chadwick G.L."/>
            <person name="Skennerton C.T."/>
            <person name="Laso-Perez R."/>
            <person name="Leu A.O."/>
            <person name="Speth D.R."/>
            <person name="Yu H."/>
            <person name="Morgan-Lang C."/>
            <person name="Hatzenpichler R."/>
            <person name="Goudeau D."/>
            <person name="Malmstrom R."/>
            <person name="Brazelton W.J."/>
            <person name="Woyke T."/>
            <person name="Hallam S.J."/>
            <person name="Tyson G.W."/>
            <person name="Wegener G."/>
            <person name="Boetius A."/>
            <person name="Orphan V."/>
        </authorList>
    </citation>
    <scope>NUCLEOTIDE SEQUENCE</scope>
</reference>
<evidence type="ECO:0000256" key="1">
    <source>
        <dbReference type="ARBA" id="ARBA00004651"/>
    </source>
</evidence>
<protein>
    <submittedName>
        <fullName evidence="6">Protoheme IX farnesyltransferase</fullName>
        <ecNumber evidence="6">2.5.1.141</ecNumber>
    </submittedName>
</protein>
<keyword evidence="4 5" id="KW-0472">Membrane</keyword>
<keyword evidence="2 5" id="KW-0812">Transmembrane</keyword>
<feature type="transmembrane region" description="Helical" evidence="5">
    <location>
        <begin position="192"/>
        <end position="210"/>
    </location>
</feature>
<sequence>MNIFIHIYELFITYKYYKKFFGGSDGEAKMNLKEYFKMLRVKEWIKFYTLIPLIGAILADATPFVLILVGTIFFCVIGYGFIINNYFDVEIDKRNTNKVRMGKNPLSAGKVTKKGTFALMTVLFVIPIALSYFLTLAGLLFTLLSILFLTHYSVKYIRLKERFIIDIITHGMMFGLFPFLAGFTLAGGNLNMLTLLIASLFMIIGCEALLTHQINDYVEDFGNSSTTVVRVGLKSGWAMLVFFVLLSIANLELIAHCSDIGMMFYGGVFAYLIVYPLYTCRGEIKGVINNYSCAE</sequence>
<proteinExistence type="predicted"/>
<dbReference type="InterPro" id="IPR044878">
    <property type="entry name" value="UbiA_sf"/>
</dbReference>
<keyword evidence="3 5" id="KW-1133">Transmembrane helix</keyword>
<dbReference type="EC" id="2.5.1.141" evidence="6"/>
<gene>
    <name evidence="6" type="primary">cyoE</name>
    <name evidence="6" type="ORF">NKHFOMCA_00010</name>
    <name evidence="7" type="ORF">PBOADKMI_00041</name>
</gene>
<feature type="transmembrane region" description="Helical" evidence="5">
    <location>
        <begin position="132"/>
        <end position="151"/>
    </location>
</feature>
<dbReference type="EMBL" id="MT631608">
    <property type="protein sequence ID" value="QNO55267.1"/>
    <property type="molecule type" value="Genomic_DNA"/>
</dbReference>
<dbReference type="GO" id="GO:0008495">
    <property type="term" value="F:protoheme IX farnesyltransferase activity"/>
    <property type="evidence" value="ECO:0007669"/>
    <property type="project" value="UniProtKB-EC"/>
</dbReference>
<feature type="transmembrane region" description="Helical" evidence="5">
    <location>
        <begin position="43"/>
        <end position="59"/>
    </location>
</feature>
<dbReference type="Pfam" id="PF01040">
    <property type="entry name" value="UbiA"/>
    <property type="match status" value="1"/>
</dbReference>
<feature type="transmembrane region" description="Helical" evidence="5">
    <location>
        <begin position="260"/>
        <end position="278"/>
    </location>
</feature>
<feature type="transmembrane region" description="Helical" evidence="5">
    <location>
        <begin position="65"/>
        <end position="87"/>
    </location>
</feature>
<feature type="transmembrane region" description="Helical" evidence="5">
    <location>
        <begin position="231"/>
        <end position="254"/>
    </location>
</feature>
<keyword evidence="6" id="KW-0808">Transferase</keyword>
<dbReference type="Gene3D" id="1.10.357.140">
    <property type="entry name" value="UbiA prenyltransferase"/>
    <property type="match status" value="1"/>
</dbReference>
<dbReference type="InterPro" id="IPR050475">
    <property type="entry name" value="Prenyltransferase_related"/>
</dbReference>
<dbReference type="PANTHER" id="PTHR42723:SF1">
    <property type="entry name" value="CHLOROPHYLL SYNTHASE, CHLOROPLASTIC"/>
    <property type="match status" value="1"/>
</dbReference>
<accession>A0A7G9Z4T3</accession>
<evidence type="ECO:0000313" key="6">
    <source>
        <dbReference type="EMBL" id="QNO55267.1"/>
    </source>
</evidence>
<dbReference type="EMBL" id="MT631690">
    <property type="protein sequence ID" value="QNO57496.1"/>
    <property type="molecule type" value="Genomic_DNA"/>
</dbReference>
<dbReference type="GO" id="GO:0005886">
    <property type="term" value="C:plasma membrane"/>
    <property type="evidence" value="ECO:0007669"/>
    <property type="project" value="UniProtKB-SubCell"/>
</dbReference>
<evidence type="ECO:0000256" key="2">
    <source>
        <dbReference type="ARBA" id="ARBA00022692"/>
    </source>
</evidence>
<dbReference type="AlphaFoldDB" id="A0A7G9Z4T3"/>
<feature type="transmembrane region" description="Helical" evidence="5">
    <location>
        <begin position="163"/>
        <end position="186"/>
    </location>
</feature>
<dbReference type="PANTHER" id="PTHR42723">
    <property type="entry name" value="CHLOROPHYLL SYNTHASE"/>
    <property type="match status" value="1"/>
</dbReference>
<evidence type="ECO:0000256" key="4">
    <source>
        <dbReference type="ARBA" id="ARBA00023136"/>
    </source>
</evidence>
<evidence type="ECO:0000313" key="7">
    <source>
        <dbReference type="EMBL" id="QNO57496.1"/>
    </source>
</evidence>
<evidence type="ECO:0000256" key="3">
    <source>
        <dbReference type="ARBA" id="ARBA00022989"/>
    </source>
</evidence>
<evidence type="ECO:0000256" key="5">
    <source>
        <dbReference type="SAM" id="Phobius"/>
    </source>
</evidence>
<name>A0A7G9Z4T3_9EURY</name>
<organism evidence="6">
    <name type="scientific">Candidatus Methanophaga sp. ANME-1 ERB7</name>
    <dbReference type="NCBI Taxonomy" id="2759913"/>
    <lineage>
        <taxon>Archaea</taxon>
        <taxon>Methanobacteriati</taxon>
        <taxon>Methanobacteriota</taxon>
        <taxon>Stenosarchaea group</taxon>
        <taxon>Methanomicrobia</taxon>
        <taxon>Candidatus Methanophagales</taxon>
        <taxon>Candidatus Methanophagaceae</taxon>
        <taxon>Candidatus Methanophaga</taxon>
    </lineage>
</organism>